<dbReference type="AlphaFoldDB" id="A0A1M5XC64"/>
<dbReference type="GO" id="GO:0003824">
    <property type="term" value="F:catalytic activity"/>
    <property type="evidence" value="ECO:0007669"/>
    <property type="project" value="InterPro"/>
</dbReference>
<dbReference type="InterPro" id="IPR024521">
    <property type="entry name" value="ArsS-like_C"/>
</dbReference>
<keyword evidence="9" id="KW-1185">Reference proteome</keyword>
<evidence type="ECO:0000256" key="4">
    <source>
        <dbReference type="ARBA" id="ARBA00023004"/>
    </source>
</evidence>
<keyword evidence="2" id="KW-0949">S-adenosyl-L-methionine</keyword>
<evidence type="ECO:0000313" key="9">
    <source>
        <dbReference type="Proteomes" id="UP000184608"/>
    </source>
</evidence>
<comment type="cofactor">
    <cofactor evidence="1">
        <name>[4Fe-4S] cluster</name>
        <dbReference type="ChEBI" id="CHEBI:49883"/>
    </cofactor>
</comment>
<dbReference type="RefSeq" id="WP_073602854.1">
    <property type="nucleotide sequence ID" value="NZ_FQXZ01000011.1"/>
</dbReference>
<evidence type="ECO:0000256" key="1">
    <source>
        <dbReference type="ARBA" id="ARBA00001966"/>
    </source>
</evidence>
<organism evidence="8 9">
    <name type="scientific">Vibrio aerogenes CECT 7868</name>
    <dbReference type="NCBI Taxonomy" id="1216006"/>
    <lineage>
        <taxon>Bacteria</taxon>
        <taxon>Pseudomonadati</taxon>
        <taxon>Pseudomonadota</taxon>
        <taxon>Gammaproteobacteria</taxon>
        <taxon>Vibrionales</taxon>
        <taxon>Vibrionaceae</taxon>
        <taxon>Vibrio</taxon>
    </lineage>
</organism>
<dbReference type="EMBL" id="FQXZ01000011">
    <property type="protein sequence ID" value="SHH97457.1"/>
    <property type="molecule type" value="Genomic_DNA"/>
</dbReference>
<dbReference type="SUPFAM" id="SSF102114">
    <property type="entry name" value="Radical SAM enzymes"/>
    <property type="match status" value="1"/>
</dbReference>
<dbReference type="Proteomes" id="UP000184608">
    <property type="component" value="Unassembled WGS sequence"/>
</dbReference>
<keyword evidence="5" id="KW-0411">Iron-sulfur</keyword>
<dbReference type="GO" id="GO:0046872">
    <property type="term" value="F:metal ion binding"/>
    <property type="evidence" value="ECO:0007669"/>
    <property type="project" value="UniProtKB-KW"/>
</dbReference>
<name>A0A1M5XC64_9VIBR</name>
<proteinExistence type="predicted"/>
<keyword evidence="3" id="KW-0479">Metal-binding</keyword>
<feature type="domain" description="Arsenosugar biosynthesis radical SAM protein ArsS-like C-terminal" evidence="7">
    <location>
        <begin position="182"/>
        <end position="316"/>
    </location>
</feature>
<dbReference type="PANTHER" id="PTHR43728">
    <property type="entry name" value="SLR0304 PROTEIN"/>
    <property type="match status" value="1"/>
</dbReference>
<protein>
    <submittedName>
        <fullName evidence="8">Molybdenum cofactor biosynthesis protein A</fullName>
    </submittedName>
</protein>
<sequence>MRAMLPLLEVTDFPAIQRKLLDTLQVNLGYKCNQTCRHCHVNAGPNRTEMMTEETLAMVLSVLSARKIQTLDLTGGAPELHPGFRKLVRQAREAGVHVMDRCNLTILFEPGQDGLADFLAQHQVEIVASLPCYSLENVDKQRGKGVFDKSIAGLQQLNALGYGQPDSGLILNLVYNPQGPALPPNQEVLEADYKRELRTHFDIEFNQLYALTNMPIKRFGSSLVARGQFDDYMQLLKNNYQEDNLANLMCRSLVSVDWQGYLYDCDFNQQLGLAMSGRHRKHLRDLLTTDPNGAPVCVADHCFGCTAGQGSSCGGALD</sequence>
<dbReference type="CDD" id="cd01335">
    <property type="entry name" value="Radical_SAM"/>
    <property type="match status" value="1"/>
</dbReference>
<dbReference type="InterPro" id="IPR007197">
    <property type="entry name" value="rSAM"/>
</dbReference>
<evidence type="ECO:0000256" key="2">
    <source>
        <dbReference type="ARBA" id="ARBA00022691"/>
    </source>
</evidence>
<dbReference type="GO" id="GO:0051536">
    <property type="term" value="F:iron-sulfur cluster binding"/>
    <property type="evidence" value="ECO:0007669"/>
    <property type="project" value="UniProtKB-KW"/>
</dbReference>
<dbReference type="InterPro" id="IPR058240">
    <property type="entry name" value="rSAM_sf"/>
</dbReference>
<dbReference type="PANTHER" id="PTHR43728:SF1">
    <property type="entry name" value="FE-S OXIDOREDUCTASE"/>
    <property type="match status" value="1"/>
</dbReference>
<keyword evidence="4" id="KW-0408">Iron</keyword>
<dbReference type="Gene3D" id="3.20.20.70">
    <property type="entry name" value="Aldolase class I"/>
    <property type="match status" value="1"/>
</dbReference>
<dbReference type="NCBIfam" id="TIGR04167">
    <property type="entry name" value="rSAM_SeCys"/>
    <property type="match status" value="1"/>
</dbReference>
<dbReference type="InterPro" id="IPR026351">
    <property type="entry name" value="rSAM_ArsS-like"/>
</dbReference>
<dbReference type="SFLD" id="SFLDG01067">
    <property type="entry name" value="SPASM/twitch_domain_containing"/>
    <property type="match status" value="1"/>
</dbReference>
<evidence type="ECO:0000259" key="7">
    <source>
        <dbReference type="Pfam" id="PF12345"/>
    </source>
</evidence>
<accession>A0A1M5XC64</accession>
<evidence type="ECO:0000256" key="5">
    <source>
        <dbReference type="ARBA" id="ARBA00023014"/>
    </source>
</evidence>
<evidence type="ECO:0000259" key="6">
    <source>
        <dbReference type="Pfam" id="PF04055"/>
    </source>
</evidence>
<dbReference type="OrthoDB" id="9810775at2"/>
<reference evidence="8 9" key="1">
    <citation type="submission" date="2016-11" db="EMBL/GenBank/DDBJ databases">
        <authorList>
            <person name="Jaros S."/>
            <person name="Januszkiewicz K."/>
            <person name="Wedrychowicz H."/>
        </authorList>
    </citation>
    <scope>NUCLEOTIDE SEQUENCE [LARGE SCALE GENOMIC DNA]</scope>
    <source>
        <strain evidence="8 9">CECT 7868</strain>
    </source>
</reference>
<evidence type="ECO:0000313" key="8">
    <source>
        <dbReference type="EMBL" id="SHH97457.1"/>
    </source>
</evidence>
<dbReference type="Pfam" id="PF04055">
    <property type="entry name" value="Radical_SAM"/>
    <property type="match status" value="1"/>
</dbReference>
<dbReference type="SFLD" id="SFLDS00029">
    <property type="entry name" value="Radical_SAM"/>
    <property type="match status" value="1"/>
</dbReference>
<feature type="domain" description="Radical SAM core" evidence="6">
    <location>
        <begin position="26"/>
        <end position="162"/>
    </location>
</feature>
<dbReference type="Pfam" id="PF12345">
    <property type="entry name" value="DUF3641"/>
    <property type="match status" value="1"/>
</dbReference>
<evidence type="ECO:0000256" key="3">
    <source>
        <dbReference type="ARBA" id="ARBA00022723"/>
    </source>
</evidence>
<dbReference type="InterPro" id="IPR013785">
    <property type="entry name" value="Aldolase_TIM"/>
</dbReference>
<gene>
    <name evidence="8" type="ORF">VA7868_01090</name>
</gene>
<dbReference type="STRING" id="1216006.VA7868_01090"/>